<dbReference type="AlphaFoldDB" id="A0A084VVA4"/>
<dbReference type="EMBL" id="KE525157">
    <property type="protein sequence ID" value="KFB41898.1"/>
    <property type="molecule type" value="Genomic_DNA"/>
</dbReference>
<dbReference type="VEuPathDB" id="VectorBase:ASIC009458"/>
<evidence type="ECO:0000313" key="2">
    <source>
        <dbReference type="EnsemblMetazoa" id="ASIC009458-PA"/>
    </source>
</evidence>
<protein>
    <submittedName>
        <fullName evidence="1 2">Core-E1</fullName>
    </submittedName>
</protein>
<reference evidence="2" key="2">
    <citation type="submission" date="2020-05" db="UniProtKB">
        <authorList>
            <consortium name="EnsemblMetazoa"/>
        </authorList>
    </citation>
    <scope>IDENTIFICATION</scope>
</reference>
<dbReference type="Proteomes" id="UP000030765">
    <property type="component" value="Unassembled WGS sequence"/>
</dbReference>
<dbReference type="EMBL" id="ATLV01017168">
    <property type="status" value="NOT_ANNOTATED_CDS"/>
    <property type="molecule type" value="Genomic_DNA"/>
</dbReference>
<gene>
    <name evidence="1" type="ORF">ZHAS_00009458</name>
</gene>
<proteinExistence type="predicted"/>
<organism evidence="1">
    <name type="scientific">Anopheles sinensis</name>
    <name type="common">Mosquito</name>
    <dbReference type="NCBI Taxonomy" id="74873"/>
    <lineage>
        <taxon>Eukaryota</taxon>
        <taxon>Metazoa</taxon>
        <taxon>Ecdysozoa</taxon>
        <taxon>Arthropoda</taxon>
        <taxon>Hexapoda</taxon>
        <taxon>Insecta</taxon>
        <taxon>Pterygota</taxon>
        <taxon>Neoptera</taxon>
        <taxon>Endopterygota</taxon>
        <taxon>Diptera</taxon>
        <taxon>Nematocera</taxon>
        <taxon>Culicoidea</taxon>
        <taxon>Culicidae</taxon>
        <taxon>Anophelinae</taxon>
        <taxon>Anopheles</taxon>
    </lineage>
</organism>
<evidence type="ECO:0000313" key="3">
    <source>
        <dbReference type="Proteomes" id="UP000030765"/>
    </source>
</evidence>
<reference evidence="1 3" key="1">
    <citation type="journal article" date="2014" name="BMC Genomics">
        <title>Genome sequence of Anopheles sinensis provides insight into genetics basis of mosquito competence for malaria parasites.</title>
        <authorList>
            <person name="Zhou D."/>
            <person name="Zhang D."/>
            <person name="Ding G."/>
            <person name="Shi L."/>
            <person name="Hou Q."/>
            <person name="Ye Y."/>
            <person name="Xu Y."/>
            <person name="Zhou H."/>
            <person name="Xiong C."/>
            <person name="Li S."/>
            <person name="Yu J."/>
            <person name="Hong S."/>
            <person name="Yu X."/>
            <person name="Zou P."/>
            <person name="Chen C."/>
            <person name="Chang X."/>
            <person name="Wang W."/>
            <person name="Lv Y."/>
            <person name="Sun Y."/>
            <person name="Ma L."/>
            <person name="Shen B."/>
            <person name="Zhu C."/>
        </authorList>
    </citation>
    <scope>NUCLEOTIDE SEQUENCE [LARGE SCALE GENOMIC DNA]</scope>
</reference>
<evidence type="ECO:0000313" key="1">
    <source>
        <dbReference type="EMBL" id="KFB41898.1"/>
    </source>
</evidence>
<keyword evidence="3" id="KW-1185">Reference proteome</keyword>
<name>A0A084VVA4_ANOSI</name>
<dbReference type="EnsemblMetazoa" id="ASIC009458-RA">
    <property type="protein sequence ID" value="ASIC009458-PA"/>
    <property type="gene ID" value="ASIC009458"/>
</dbReference>
<accession>A0A084VVA4</accession>
<sequence>MPHGGREVISRTRKDTTYRKWIIENPILTTRGALAPTATHTDGTLAGSESADVRLASGSISFQSQFEKLPPRAETPRDPFVLRFSGIQMRLGKRL</sequence>